<dbReference type="AlphaFoldDB" id="A0A1N7CJG8"/>
<keyword evidence="2" id="KW-0812">Transmembrane</keyword>
<accession>A0A1N7CJG8</accession>
<dbReference type="EMBL" id="FTNF01000013">
    <property type="protein sequence ID" value="SIR63675.1"/>
    <property type="molecule type" value="Genomic_DNA"/>
</dbReference>
<evidence type="ECO:0000256" key="2">
    <source>
        <dbReference type="SAM" id="Phobius"/>
    </source>
</evidence>
<name>A0A1N7CJG8_9ACTN</name>
<keyword evidence="4" id="KW-1185">Reference proteome</keyword>
<evidence type="ECO:0000313" key="3">
    <source>
        <dbReference type="EMBL" id="SIR63675.1"/>
    </source>
</evidence>
<keyword evidence="2" id="KW-0472">Membrane</keyword>
<feature type="region of interest" description="Disordered" evidence="1">
    <location>
        <begin position="138"/>
        <end position="203"/>
    </location>
</feature>
<gene>
    <name evidence="3" type="ORF">SAMN05444858_11396</name>
</gene>
<dbReference type="RefSeq" id="WP_076472070.1">
    <property type="nucleotide sequence ID" value="NZ_FTNF01000013.1"/>
</dbReference>
<evidence type="ECO:0000256" key="1">
    <source>
        <dbReference type="SAM" id="MobiDB-lite"/>
    </source>
</evidence>
<proteinExistence type="predicted"/>
<reference evidence="3 4" key="1">
    <citation type="submission" date="2017-01" db="EMBL/GenBank/DDBJ databases">
        <authorList>
            <person name="Mah S.A."/>
            <person name="Swanson W.J."/>
            <person name="Moy G.W."/>
            <person name="Vacquier V.D."/>
        </authorList>
    </citation>
    <scope>NUCLEOTIDE SEQUENCE [LARGE SCALE GENOMIC DNA]</scope>
    <source>
        <strain evidence="3 4">DSM 45758</strain>
    </source>
</reference>
<evidence type="ECO:0000313" key="4">
    <source>
        <dbReference type="Proteomes" id="UP000186004"/>
    </source>
</evidence>
<organism evidence="3 4">
    <name type="scientific">Micromonospora avicenniae</name>
    <dbReference type="NCBI Taxonomy" id="1198245"/>
    <lineage>
        <taxon>Bacteria</taxon>
        <taxon>Bacillati</taxon>
        <taxon>Actinomycetota</taxon>
        <taxon>Actinomycetes</taxon>
        <taxon>Micromonosporales</taxon>
        <taxon>Micromonosporaceae</taxon>
        <taxon>Micromonospora</taxon>
    </lineage>
</organism>
<protein>
    <submittedName>
        <fullName evidence="3">Uncharacterized protein</fullName>
    </submittedName>
</protein>
<dbReference type="Proteomes" id="UP000186004">
    <property type="component" value="Unassembled WGS sequence"/>
</dbReference>
<dbReference type="STRING" id="1198245.SAMN05444858_11396"/>
<keyword evidence="2" id="KW-1133">Transmembrane helix</keyword>
<feature type="compositionally biased region" description="Pro residues" evidence="1">
    <location>
        <begin position="143"/>
        <end position="156"/>
    </location>
</feature>
<feature type="transmembrane region" description="Helical" evidence="2">
    <location>
        <begin position="102"/>
        <end position="125"/>
    </location>
</feature>
<dbReference type="OrthoDB" id="3405572at2"/>
<sequence length="203" mass="20733">MTDRPALVQAVTRNPIAATAEDPEVVPGTPESSTDDTVIIKPVVSRSVRTPVAAPPVSDDTTIIITPAARRADSPTMLMAVVPRLPPVFVDPTGRRRSRLRLVAYALGALGLAYTALVGASFAGASVSPGSILPFVESTERPWQPPPIPAIIPDPTPTSSAPASEGTTVTSDPAVEPSDGSSSAGGREPLALGAAPGTELHHG</sequence>